<dbReference type="InterPro" id="IPR052898">
    <property type="entry name" value="ACAD10-like"/>
</dbReference>
<sequence length="341" mass="37697">MQQYSFPALGAWLRDQGLAGSSTVQVSPLSGGQSNPTFMVDAGNDRYVLRKKPSGPLQPSAHAIDREYRVMQALRDSAVPVPKVFAYCDDTSIVDAPFYIMEYVEGRVMADQSLPGMTTSARQATYAEMNRVITAVHGVNIAGAGLDDFGRVGNYFSRQISRWSKQCRASMAPLPAAMHRLMEWLPERIPDNDETTLVHGDFRLDNLVFHSTEPRVLAVLDWELSTLGHPLADFSYHCMSWRIAPSIWRGIAGLPLSTLGIPEEAEYIRRYEAATGRNATEHWDFYLAYNLFRMAAILHGIGERAAHGNAAADNAAETAAKAAPLAELGWACAQQYDTGRR</sequence>
<dbReference type="EMBL" id="JABBZM010000007">
    <property type="protein sequence ID" value="NMV38070.1"/>
    <property type="molecule type" value="Genomic_DNA"/>
</dbReference>
<dbReference type="RefSeq" id="WP_169339939.1">
    <property type="nucleotide sequence ID" value="NZ_JABBZM010000007.1"/>
</dbReference>
<dbReference type="CDD" id="cd05154">
    <property type="entry name" value="ACAD10_11_N-like"/>
    <property type="match status" value="1"/>
</dbReference>
<dbReference type="SUPFAM" id="SSF56112">
    <property type="entry name" value="Protein kinase-like (PK-like)"/>
    <property type="match status" value="1"/>
</dbReference>
<dbReference type="InterPro" id="IPR011009">
    <property type="entry name" value="Kinase-like_dom_sf"/>
</dbReference>
<dbReference type="InterPro" id="IPR002575">
    <property type="entry name" value="Aminoglycoside_PTrfase"/>
</dbReference>
<evidence type="ECO:0000313" key="3">
    <source>
        <dbReference type="Proteomes" id="UP000575469"/>
    </source>
</evidence>
<dbReference type="PANTHER" id="PTHR47829">
    <property type="entry name" value="HYDROLASE, PUTATIVE (AFU_ORTHOLOGUE AFUA_1G12880)-RELATED"/>
    <property type="match status" value="1"/>
</dbReference>
<evidence type="ECO:0000313" key="2">
    <source>
        <dbReference type="EMBL" id="NMV38070.1"/>
    </source>
</evidence>
<comment type="caution">
    <text evidence="2">The sequence shown here is derived from an EMBL/GenBank/DDBJ whole genome shotgun (WGS) entry which is preliminary data.</text>
</comment>
<reference evidence="2 3" key="1">
    <citation type="submission" date="2020-04" db="EMBL/GenBank/DDBJ databases">
        <title>Ralstonia insidiosa genome sequencing and assembly.</title>
        <authorList>
            <person name="Martins R.C.R."/>
            <person name="Perdigao-Neto L.V."/>
            <person name="Levin A.S.S."/>
            <person name="Costa S.F."/>
        </authorList>
    </citation>
    <scope>NUCLEOTIDE SEQUENCE [LARGE SCALE GENOMIC DNA]</scope>
    <source>
        <strain evidence="2 3">5047</strain>
    </source>
</reference>
<dbReference type="PANTHER" id="PTHR47829:SF3">
    <property type="entry name" value="AMINOGLYCOSIDE PHOSPHOTRANSFERASE DOMAIN-CONTAINING PROTEIN"/>
    <property type="match status" value="1"/>
</dbReference>
<dbReference type="Proteomes" id="UP000575469">
    <property type="component" value="Unassembled WGS sequence"/>
</dbReference>
<dbReference type="InterPro" id="IPR041726">
    <property type="entry name" value="ACAD10_11_N"/>
</dbReference>
<gene>
    <name evidence="2" type="ORF">HGR00_09130</name>
</gene>
<dbReference type="AlphaFoldDB" id="A0A848NXR2"/>
<accession>A0A848NXR2</accession>
<keyword evidence="2" id="KW-0808">Transferase</keyword>
<feature type="domain" description="Aminoglycoside phosphotransferase" evidence="1">
    <location>
        <begin position="26"/>
        <end position="265"/>
    </location>
</feature>
<dbReference type="Gene3D" id="3.90.1200.10">
    <property type="match status" value="1"/>
</dbReference>
<dbReference type="Pfam" id="PF01636">
    <property type="entry name" value="APH"/>
    <property type="match status" value="1"/>
</dbReference>
<organism evidence="2 3">
    <name type="scientific">Ralstonia insidiosa</name>
    <dbReference type="NCBI Taxonomy" id="190721"/>
    <lineage>
        <taxon>Bacteria</taxon>
        <taxon>Pseudomonadati</taxon>
        <taxon>Pseudomonadota</taxon>
        <taxon>Betaproteobacteria</taxon>
        <taxon>Burkholderiales</taxon>
        <taxon>Burkholderiaceae</taxon>
        <taxon>Ralstonia</taxon>
    </lineage>
</organism>
<name>A0A848NXR2_9RALS</name>
<dbReference type="GO" id="GO:0016740">
    <property type="term" value="F:transferase activity"/>
    <property type="evidence" value="ECO:0007669"/>
    <property type="project" value="UniProtKB-KW"/>
</dbReference>
<evidence type="ECO:0000259" key="1">
    <source>
        <dbReference type="Pfam" id="PF01636"/>
    </source>
</evidence>
<protein>
    <submittedName>
        <fullName evidence="2">Phosphotransferase family protein</fullName>
    </submittedName>
</protein>
<proteinExistence type="predicted"/>
<dbReference type="Gene3D" id="3.30.200.20">
    <property type="entry name" value="Phosphorylase Kinase, domain 1"/>
    <property type="match status" value="1"/>
</dbReference>